<dbReference type="AlphaFoldDB" id="A0A2S9QRZ3"/>
<evidence type="ECO:0000313" key="2">
    <source>
        <dbReference type="EMBL" id="PRI12360.1"/>
    </source>
</evidence>
<dbReference type="EMBL" id="MWZD01000012">
    <property type="protein sequence ID" value="PRI12360.1"/>
    <property type="molecule type" value="Genomic_DNA"/>
</dbReference>
<feature type="transmembrane region" description="Helical" evidence="1">
    <location>
        <begin position="193"/>
        <end position="217"/>
    </location>
</feature>
<keyword evidence="1" id="KW-1133">Transmembrane helix</keyword>
<dbReference type="OrthoDB" id="5117171at2"/>
<proteinExistence type="predicted"/>
<dbReference type="Pfam" id="PF13346">
    <property type="entry name" value="ABC2_membrane_5"/>
    <property type="match status" value="1"/>
</dbReference>
<gene>
    <name evidence="2" type="ORF">B4915_01395</name>
</gene>
<feature type="transmembrane region" description="Helical" evidence="1">
    <location>
        <begin position="155"/>
        <end position="173"/>
    </location>
</feature>
<organism evidence="2 3">
    <name type="scientific">Leucobacter massiliensis</name>
    <dbReference type="NCBI Taxonomy" id="1686285"/>
    <lineage>
        <taxon>Bacteria</taxon>
        <taxon>Bacillati</taxon>
        <taxon>Actinomycetota</taxon>
        <taxon>Actinomycetes</taxon>
        <taxon>Micrococcales</taxon>
        <taxon>Microbacteriaceae</taxon>
        <taxon>Leucobacter</taxon>
    </lineage>
</organism>
<comment type="caution">
    <text evidence="2">The sequence shown here is derived from an EMBL/GenBank/DDBJ whole genome shotgun (WGS) entry which is preliminary data.</text>
</comment>
<sequence>MTVLARRIGLDLRSLRPYARQGLFALVIIFLPVLVSPEHDTSGMVFAAVVLAAAIGPQYLFSNDERGRLDTLYAALGVPRARTVWGRYASCLLLVIGLAAVALLLSWGLAEILGSSLDLELLGPLAVGGIALAGLVMCVQLPVFFAVGFTRARPITFLALALVVAAFLAPALLSPELAAAALEWVAGASAGILMLLALLVLAVAVAGSAAVSVRLYARRDL</sequence>
<evidence type="ECO:0008006" key="4">
    <source>
        <dbReference type="Google" id="ProtNLM"/>
    </source>
</evidence>
<dbReference type="InterPro" id="IPR025699">
    <property type="entry name" value="ABC2_memb-like"/>
</dbReference>
<feature type="transmembrane region" description="Helical" evidence="1">
    <location>
        <begin position="43"/>
        <end position="61"/>
    </location>
</feature>
<dbReference type="Proteomes" id="UP000238650">
    <property type="component" value="Unassembled WGS sequence"/>
</dbReference>
<reference evidence="2 3" key="1">
    <citation type="journal article" date="2017" name="New Microbes New Infect">
        <title>Genome sequence of 'Leucobacter massiliensis' sp. nov. isolated from human pharynx after travel to the 2014 Hajj.</title>
        <authorList>
            <person name="Leangapichart T."/>
            <person name="Gautret P."/>
            <person name="Nguyen T.T."/>
            <person name="Armstrong N."/>
            <person name="Rolain J.M."/>
        </authorList>
    </citation>
    <scope>NUCLEOTIDE SEQUENCE [LARGE SCALE GENOMIC DNA]</scope>
    <source>
        <strain evidence="2 3">122RC15</strain>
    </source>
</reference>
<feature type="transmembrane region" description="Helical" evidence="1">
    <location>
        <begin position="88"/>
        <end position="109"/>
    </location>
</feature>
<protein>
    <recommendedName>
        <fullName evidence="4">ABC-2 transporter permease</fullName>
    </recommendedName>
</protein>
<accession>A0A2S9QRZ3</accession>
<evidence type="ECO:0000256" key="1">
    <source>
        <dbReference type="SAM" id="Phobius"/>
    </source>
</evidence>
<feature type="transmembrane region" description="Helical" evidence="1">
    <location>
        <begin position="21"/>
        <end position="37"/>
    </location>
</feature>
<name>A0A2S9QRZ3_9MICO</name>
<keyword evidence="1" id="KW-0812">Transmembrane</keyword>
<keyword evidence="3" id="KW-1185">Reference proteome</keyword>
<dbReference type="RefSeq" id="WP_105804064.1">
    <property type="nucleotide sequence ID" value="NZ_MWZD01000012.1"/>
</dbReference>
<feature type="transmembrane region" description="Helical" evidence="1">
    <location>
        <begin position="121"/>
        <end position="148"/>
    </location>
</feature>
<keyword evidence="1" id="KW-0472">Membrane</keyword>
<evidence type="ECO:0000313" key="3">
    <source>
        <dbReference type="Proteomes" id="UP000238650"/>
    </source>
</evidence>